<dbReference type="GO" id="GO:0006886">
    <property type="term" value="P:intracellular protein transport"/>
    <property type="evidence" value="ECO:0007669"/>
    <property type="project" value="InterPro"/>
</dbReference>
<dbReference type="HAMAP" id="MF_00422">
    <property type="entry name" value="SecE"/>
    <property type="match status" value="1"/>
</dbReference>
<keyword evidence="8" id="KW-0811">Translocation</keyword>
<keyword evidence="5" id="KW-0256">Endoplasmic reticulum</keyword>
<keyword evidence="9 10" id="KW-0472">Membrane</keyword>
<dbReference type="STRING" id="215250.A0A316YPL1"/>
<evidence type="ECO:0000256" key="2">
    <source>
        <dbReference type="ARBA" id="ARBA00008274"/>
    </source>
</evidence>
<sequence length="70" mass="7884">MADTLREIAELPQTFVREGTQFMNRCTKPDKKEFLQICRAVGMGFVVMGFIGYFVKLIHIPINHVLVGGA</sequence>
<dbReference type="InParanoid" id="A0A316YPL1"/>
<dbReference type="GeneID" id="37041519"/>
<feature type="transmembrane region" description="Helical" evidence="10">
    <location>
        <begin position="34"/>
        <end position="55"/>
    </location>
</feature>
<dbReference type="OrthoDB" id="2401875at2759"/>
<gene>
    <name evidence="11" type="ORF">FA10DRAFT_251253</name>
</gene>
<comment type="similarity">
    <text evidence="2">Belongs to the SecE/SEC61-gamma family.</text>
</comment>
<dbReference type="GO" id="GO:0005789">
    <property type="term" value="C:endoplasmic reticulum membrane"/>
    <property type="evidence" value="ECO:0007669"/>
    <property type="project" value="UniProtKB-SubCell"/>
</dbReference>
<keyword evidence="4 10" id="KW-0812">Transmembrane</keyword>
<evidence type="ECO:0000256" key="4">
    <source>
        <dbReference type="ARBA" id="ARBA00022692"/>
    </source>
</evidence>
<keyword evidence="7 10" id="KW-1133">Transmembrane helix</keyword>
<evidence type="ECO:0000313" key="11">
    <source>
        <dbReference type="EMBL" id="PWN89993.1"/>
    </source>
</evidence>
<evidence type="ECO:0000256" key="5">
    <source>
        <dbReference type="ARBA" id="ARBA00022824"/>
    </source>
</evidence>
<keyword evidence="3" id="KW-0813">Transport</keyword>
<dbReference type="GO" id="GO:0006605">
    <property type="term" value="P:protein targeting"/>
    <property type="evidence" value="ECO:0007669"/>
    <property type="project" value="InterPro"/>
</dbReference>
<evidence type="ECO:0000256" key="7">
    <source>
        <dbReference type="ARBA" id="ARBA00022989"/>
    </source>
</evidence>
<accession>A0A316YPL1</accession>
<dbReference type="EMBL" id="KZ819636">
    <property type="protein sequence ID" value="PWN89993.1"/>
    <property type="molecule type" value="Genomic_DNA"/>
</dbReference>
<dbReference type="PANTHER" id="PTHR12309">
    <property type="entry name" value="SEC61 GAMMA SUBUNIT"/>
    <property type="match status" value="1"/>
</dbReference>
<dbReference type="Pfam" id="PF00584">
    <property type="entry name" value="SecE"/>
    <property type="match status" value="1"/>
</dbReference>
<dbReference type="AlphaFoldDB" id="A0A316YPL1"/>
<keyword evidence="12" id="KW-1185">Reference proteome</keyword>
<dbReference type="NCBIfam" id="TIGR00327">
    <property type="entry name" value="secE_euk_arch"/>
    <property type="match status" value="1"/>
</dbReference>
<keyword evidence="6" id="KW-0653">Protein transport</keyword>
<evidence type="ECO:0000256" key="3">
    <source>
        <dbReference type="ARBA" id="ARBA00022448"/>
    </source>
</evidence>
<dbReference type="Gene3D" id="1.20.5.820">
    <property type="entry name" value="Preprotein translocase SecE subunit"/>
    <property type="match status" value="1"/>
</dbReference>
<evidence type="ECO:0000256" key="6">
    <source>
        <dbReference type="ARBA" id="ARBA00022927"/>
    </source>
</evidence>
<protein>
    <submittedName>
        <fullName evidence="11">SecE/sec61-gamma protein</fullName>
    </submittedName>
</protein>
<dbReference type="FunCoup" id="A0A316YPL1">
    <property type="interactions" value="232"/>
</dbReference>
<dbReference type="RefSeq" id="XP_025377191.1">
    <property type="nucleotide sequence ID" value="XM_025519603.1"/>
</dbReference>
<evidence type="ECO:0000256" key="10">
    <source>
        <dbReference type="SAM" id="Phobius"/>
    </source>
</evidence>
<proteinExistence type="inferred from homology"/>
<dbReference type="SUPFAM" id="SSF103456">
    <property type="entry name" value="Preprotein translocase SecE subunit"/>
    <property type="match status" value="1"/>
</dbReference>
<dbReference type="InterPro" id="IPR023391">
    <property type="entry name" value="Prot_translocase_SecE_dom_sf"/>
</dbReference>
<evidence type="ECO:0000256" key="1">
    <source>
        <dbReference type="ARBA" id="ARBA00004389"/>
    </source>
</evidence>
<reference evidence="11 12" key="1">
    <citation type="journal article" date="2018" name="Mol. Biol. Evol.">
        <title>Broad Genomic Sampling Reveals a Smut Pathogenic Ancestry of the Fungal Clade Ustilaginomycotina.</title>
        <authorList>
            <person name="Kijpornyongpan T."/>
            <person name="Mondo S.J."/>
            <person name="Barry K."/>
            <person name="Sandor L."/>
            <person name="Lee J."/>
            <person name="Lipzen A."/>
            <person name="Pangilinan J."/>
            <person name="LaButti K."/>
            <person name="Hainaut M."/>
            <person name="Henrissat B."/>
            <person name="Grigoriev I.V."/>
            <person name="Spatafora J.W."/>
            <person name="Aime M.C."/>
        </authorList>
    </citation>
    <scope>NUCLEOTIDE SEQUENCE [LARGE SCALE GENOMIC DNA]</scope>
    <source>
        <strain evidence="11 12">MCA 4198</strain>
    </source>
</reference>
<evidence type="ECO:0000313" key="12">
    <source>
        <dbReference type="Proteomes" id="UP000245768"/>
    </source>
</evidence>
<evidence type="ECO:0000256" key="8">
    <source>
        <dbReference type="ARBA" id="ARBA00023010"/>
    </source>
</evidence>
<dbReference type="InterPro" id="IPR001901">
    <property type="entry name" value="Translocase_SecE/Sec61-g"/>
</dbReference>
<dbReference type="Proteomes" id="UP000245768">
    <property type="component" value="Unassembled WGS sequence"/>
</dbReference>
<name>A0A316YPL1_9BASI</name>
<dbReference type="InterPro" id="IPR008158">
    <property type="entry name" value="Translocase_Sec61-g"/>
</dbReference>
<evidence type="ECO:0000256" key="9">
    <source>
        <dbReference type="ARBA" id="ARBA00023136"/>
    </source>
</evidence>
<dbReference type="GO" id="GO:0008320">
    <property type="term" value="F:protein transmembrane transporter activity"/>
    <property type="evidence" value="ECO:0007669"/>
    <property type="project" value="InterPro"/>
</dbReference>
<organism evidence="11 12">
    <name type="scientific">Acaromyces ingoldii</name>
    <dbReference type="NCBI Taxonomy" id="215250"/>
    <lineage>
        <taxon>Eukaryota</taxon>
        <taxon>Fungi</taxon>
        <taxon>Dikarya</taxon>
        <taxon>Basidiomycota</taxon>
        <taxon>Ustilaginomycotina</taxon>
        <taxon>Exobasidiomycetes</taxon>
        <taxon>Exobasidiales</taxon>
        <taxon>Cryptobasidiaceae</taxon>
        <taxon>Acaromyces</taxon>
    </lineage>
</organism>
<comment type="subcellular location">
    <subcellularLocation>
        <location evidence="1">Endoplasmic reticulum membrane</location>
        <topology evidence="1">Single-pass membrane protein</topology>
    </subcellularLocation>
</comment>